<organism evidence="3 4">
    <name type="scientific">Pythium oligandrum</name>
    <name type="common">Mycoparasitic fungus</name>
    <dbReference type="NCBI Taxonomy" id="41045"/>
    <lineage>
        <taxon>Eukaryota</taxon>
        <taxon>Sar</taxon>
        <taxon>Stramenopiles</taxon>
        <taxon>Oomycota</taxon>
        <taxon>Peronosporomycetes</taxon>
        <taxon>Pythiales</taxon>
        <taxon>Pythiaceae</taxon>
        <taxon>Pythium</taxon>
    </lineage>
</organism>
<comment type="similarity">
    <text evidence="1">Belongs to the PPC synthetase family.</text>
</comment>
<dbReference type="GO" id="GO:0015937">
    <property type="term" value="P:coenzyme A biosynthetic process"/>
    <property type="evidence" value="ECO:0007669"/>
    <property type="project" value="UniProtKB-ARBA"/>
</dbReference>
<dbReference type="Pfam" id="PF04127">
    <property type="entry name" value="DFP"/>
    <property type="match status" value="1"/>
</dbReference>
<dbReference type="PANTHER" id="PTHR12290">
    <property type="entry name" value="CORNICHON-RELATED"/>
    <property type="match status" value="1"/>
</dbReference>
<dbReference type="OrthoDB" id="70224at2759"/>
<dbReference type="InterPro" id="IPR007085">
    <property type="entry name" value="DNA/pantothenate-metab_flavo_C"/>
</dbReference>
<dbReference type="GO" id="GO:0003824">
    <property type="term" value="F:catalytic activity"/>
    <property type="evidence" value="ECO:0007669"/>
    <property type="project" value="UniProtKB-ARBA"/>
</dbReference>
<dbReference type="Gene3D" id="3.40.50.10300">
    <property type="entry name" value="CoaB-like"/>
    <property type="match status" value="1"/>
</dbReference>
<keyword evidence="4" id="KW-1185">Reference proteome</keyword>
<dbReference type="InterPro" id="IPR035929">
    <property type="entry name" value="CoaB-like_sf"/>
</dbReference>
<reference evidence="3" key="1">
    <citation type="submission" date="2019-03" db="EMBL/GenBank/DDBJ databases">
        <title>Long read genome sequence of the mycoparasitic Pythium oligandrum ATCC 38472 isolated from sugarbeet rhizosphere.</title>
        <authorList>
            <person name="Gaulin E."/>
        </authorList>
    </citation>
    <scope>NUCLEOTIDE SEQUENCE</scope>
    <source>
        <strain evidence="3">ATCC 38472_TT</strain>
    </source>
</reference>
<proteinExistence type="inferred from homology"/>
<name>A0A8K1FB34_PYTOL</name>
<protein>
    <recommendedName>
        <fullName evidence="2">DNA/pantothenate metabolism flavoprotein C-terminal domain-containing protein</fullName>
    </recommendedName>
</protein>
<accession>A0A8K1FB34</accession>
<evidence type="ECO:0000313" key="4">
    <source>
        <dbReference type="Proteomes" id="UP000794436"/>
    </source>
</evidence>
<dbReference type="Proteomes" id="UP000794436">
    <property type="component" value="Unassembled WGS sequence"/>
</dbReference>
<dbReference type="AlphaFoldDB" id="A0A8K1FB34"/>
<feature type="domain" description="DNA/pantothenate metabolism flavoprotein C-terminal" evidence="2">
    <location>
        <begin position="183"/>
        <end position="289"/>
    </location>
</feature>
<evidence type="ECO:0000256" key="1">
    <source>
        <dbReference type="ARBA" id="ARBA00005703"/>
    </source>
</evidence>
<dbReference type="SUPFAM" id="SSF102645">
    <property type="entry name" value="CoaB-like"/>
    <property type="match status" value="1"/>
</dbReference>
<evidence type="ECO:0000313" key="3">
    <source>
        <dbReference type="EMBL" id="TMW56850.1"/>
    </source>
</evidence>
<comment type="caution">
    <text evidence="3">The sequence shown here is derived from an EMBL/GenBank/DDBJ whole genome shotgun (WGS) entry which is preliminary data.</text>
</comment>
<sequence length="386" mass="43983">MAGGLEADRERATAYFHATKAPKWESERREQVLDFLDHHRAVGKCVAVVTSGGTTVPLERNTVRFLDNFSTGSRGAASVEYFLSLGYAVIYLHRPGSVAPFARHVQKTTSKQLDLEFLESLRVTKSAQNVELQFEGEQDRRRVVNMLQTYKSVREANALLALPYTSVDDYFFQLRLIAESVAPWKERALFYLAAAVSDFYVPQHELSEHKIQSRDGPLTMTLQQVPKLLGVMRHDWAPQAFFVSFKLETDWDLLRKKAKMSVDKYGMHLVVANELHTRFDEVLLITDKDERTIERPKDAEDIENSLVEAIAGIHFKFIASRDVTVPDEIGHKLPSGGRRPWRRRLPPRAQSAVALIEQHQEEILAVVLGGLLSVMLNMLQNSMRRR</sequence>
<gene>
    <name evidence="3" type="ORF">Poli38472_006860</name>
</gene>
<evidence type="ECO:0000259" key="2">
    <source>
        <dbReference type="Pfam" id="PF04127"/>
    </source>
</evidence>
<dbReference type="EMBL" id="SPLM01000145">
    <property type="protein sequence ID" value="TMW56850.1"/>
    <property type="molecule type" value="Genomic_DNA"/>
</dbReference>